<organism evidence="2 3">
    <name type="scientific">Mycena albidolilacea</name>
    <dbReference type="NCBI Taxonomy" id="1033008"/>
    <lineage>
        <taxon>Eukaryota</taxon>
        <taxon>Fungi</taxon>
        <taxon>Dikarya</taxon>
        <taxon>Basidiomycota</taxon>
        <taxon>Agaricomycotina</taxon>
        <taxon>Agaricomycetes</taxon>
        <taxon>Agaricomycetidae</taxon>
        <taxon>Agaricales</taxon>
        <taxon>Marasmiineae</taxon>
        <taxon>Mycenaceae</taxon>
        <taxon>Mycena</taxon>
    </lineage>
</organism>
<evidence type="ECO:0000313" key="3">
    <source>
        <dbReference type="Proteomes" id="UP001218218"/>
    </source>
</evidence>
<feature type="region of interest" description="Disordered" evidence="1">
    <location>
        <begin position="1"/>
        <end position="20"/>
    </location>
</feature>
<sequence>MAGAKKSATSAPKPASSDASLRSCSSAASAISRISDTVVRVGKRAVKLTEKAAAAVKVVVISDDSEEEPELVDPQVQDQAELDALKAKWTSPIYGFFRSDVTIDYTDGRKYHFFQCVARHCKSKENGVKRYQDNTDRSSTSNLKKHARQCFGAAAVNSAIEGKTQPRPDGSIFEAFARTGQAQTTSTSRTLSDAEIRANLVRWVTESNRPITISKTRLSGTFSSPGDQQPRFHLDSFWRKTSKKLSQP</sequence>
<proteinExistence type="predicted"/>
<dbReference type="AlphaFoldDB" id="A0AAD6ZUP7"/>
<evidence type="ECO:0000313" key="2">
    <source>
        <dbReference type="EMBL" id="KAJ7340624.1"/>
    </source>
</evidence>
<accession>A0AAD6ZUP7</accession>
<evidence type="ECO:0000256" key="1">
    <source>
        <dbReference type="SAM" id="MobiDB-lite"/>
    </source>
</evidence>
<name>A0AAD6ZUP7_9AGAR</name>
<reference evidence="2" key="1">
    <citation type="submission" date="2023-03" db="EMBL/GenBank/DDBJ databases">
        <title>Massive genome expansion in bonnet fungi (Mycena s.s.) driven by repeated elements and novel gene families across ecological guilds.</title>
        <authorList>
            <consortium name="Lawrence Berkeley National Laboratory"/>
            <person name="Harder C.B."/>
            <person name="Miyauchi S."/>
            <person name="Viragh M."/>
            <person name="Kuo A."/>
            <person name="Thoen E."/>
            <person name="Andreopoulos B."/>
            <person name="Lu D."/>
            <person name="Skrede I."/>
            <person name="Drula E."/>
            <person name="Henrissat B."/>
            <person name="Morin E."/>
            <person name="Kohler A."/>
            <person name="Barry K."/>
            <person name="LaButti K."/>
            <person name="Morin E."/>
            <person name="Salamov A."/>
            <person name="Lipzen A."/>
            <person name="Mereny Z."/>
            <person name="Hegedus B."/>
            <person name="Baldrian P."/>
            <person name="Stursova M."/>
            <person name="Weitz H."/>
            <person name="Taylor A."/>
            <person name="Grigoriev I.V."/>
            <person name="Nagy L.G."/>
            <person name="Martin F."/>
            <person name="Kauserud H."/>
        </authorList>
    </citation>
    <scope>NUCLEOTIDE SEQUENCE</scope>
    <source>
        <strain evidence="2">CBHHK002</strain>
    </source>
</reference>
<dbReference type="Proteomes" id="UP001218218">
    <property type="component" value="Unassembled WGS sequence"/>
</dbReference>
<comment type="caution">
    <text evidence="2">The sequence shown here is derived from an EMBL/GenBank/DDBJ whole genome shotgun (WGS) entry which is preliminary data.</text>
</comment>
<gene>
    <name evidence="2" type="ORF">DFH08DRAFT_963494</name>
</gene>
<protein>
    <submittedName>
        <fullName evidence="2">Uncharacterized protein</fullName>
    </submittedName>
</protein>
<keyword evidence="3" id="KW-1185">Reference proteome</keyword>
<dbReference type="EMBL" id="JARIHO010000026">
    <property type="protein sequence ID" value="KAJ7340624.1"/>
    <property type="molecule type" value="Genomic_DNA"/>
</dbReference>